<dbReference type="Proteomes" id="UP000683360">
    <property type="component" value="Unassembled WGS sequence"/>
</dbReference>
<dbReference type="InterPro" id="IPR000299">
    <property type="entry name" value="FERM_domain"/>
</dbReference>
<dbReference type="InterPro" id="IPR019748">
    <property type="entry name" value="FERM_central"/>
</dbReference>
<dbReference type="InterPro" id="IPR029071">
    <property type="entry name" value="Ubiquitin-like_domsf"/>
</dbReference>
<feature type="compositionally biased region" description="Low complexity" evidence="1">
    <location>
        <begin position="336"/>
        <end position="346"/>
    </location>
</feature>
<dbReference type="PANTHER" id="PTHR23280:SF4">
    <property type="entry name" value="BAND 4.1-LIKE PROTEIN 4A"/>
    <property type="match status" value="1"/>
</dbReference>
<dbReference type="InterPro" id="IPR018980">
    <property type="entry name" value="FERM_PH-like_C"/>
</dbReference>
<reference evidence="3" key="1">
    <citation type="submission" date="2021-03" db="EMBL/GenBank/DDBJ databases">
        <authorList>
            <person name="Bekaert M."/>
        </authorList>
    </citation>
    <scope>NUCLEOTIDE SEQUENCE</scope>
</reference>
<dbReference type="CDD" id="cd14473">
    <property type="entry name" value="FERM_B-lobe"/>
    <property type="match status" value="1"/>
</dbReference>
<dbReference type="InterPro" id="IPR035963">
    <property type="entry name" value="FERM_2"/>
</dbReference>
<dbReference type="EMBL" id="CAJPWZ010000238">
    <property type="protein sequence ID" value="CAG2188450.1"/>
    <property type="molecule type" value="Genomic_DNA"/>
</dbReference>
<feature type="region of interest" description="Disordered" evidence="1">
    <location>
        <begin position="596"/>
        <end position="621"/>
    </location>
</feature>
<dbReference type="PRINTS" id="PR00935">
    <property type="entry name" value="BAND41"/>
</dbReference>
<dbReference type="Pfam" id="PF09379">
    <property type="entry name" value="FERM_N"/>
    <property type="match status" value="1"/>
</dbReference>
<dbReference type="Pfam" id="PF00373">
    <property type="entry name" value="FERM_M"/>
    <property type="match status" value="1"/>
</dbReference>
<dbReference type="Gene3D" id="2.30.29.30">
    <property type="entry name" value="Pleckstrin-homology domain (PH domain)/Phosphotyrosine-binding domain (PTB)"/>
    <property type="match status" value="1"/>
</dbReference>
<dbReference type="Pfam" id="PF09380">
    <property type="entry name" value="FERM_C"/>
    <property type="match status" value="1"/>
</dbReference>
<dbReference type="SMART" id="SM01196">
    <property type="entry name" value="FERM_C"/>
    <property type="match status" value="1"/>
</dbReference>
<proteinExistence type="predicted"/>
<dbReference type="FunFam" id="3.10.20.90:FF:000039">
    <property type="entry name" value="Tyrosine-protein phosphatase non-receptor type"/>
    <property type="match status" value="1"/>
</dbReference>
<feature type="compositionally biased region" description="Low complexity" evidence="1">
    <location>
        <begin position="642"/>
        <end position="654"/>
    </location>
</feature>
<dbReference type="SUPFAM" id="SSF50729">
    <property type="entry name" value="PH domain-like"/>
    <property type="match status" value="1"/>
</dbReference>
<protein>
    <submittedName>
        <fullName evidence="3">Band 4.1-like protein 5</fullName>
    </submittedName>
</protein>
<feature type="region of interest" description="Disordered" evidence="1">
    <location>
        <begin position="554"/>
        <end position="583"/>
    </location>
</feature>
<dbReference type="GO" id="GO:0005856">
    <property type="term" value="C:cytoskeleton"/>
    <property type="evidence" value="ECO:0007669"/>
    <property type="project" value="TreeGrafter"/>
</dbReference>
<feature type="compositionally biased region" description="Polar residues" evidence="1">
    <location>
        <begin position="779"/>
        <end position="790"/>
    </location>
</feature>
<dbReference type="SUPFAM" id="SSF54236">
    <property type="entry name" value="Ubiquitin-like"/>
    <property type="match status" value="1"/>
</dbReference>
<comment type="caution">
    <text evidence="3">The sequence shown here is derived from an EMBL/GenBank/DDBJ whole genome shotgun (WGS) entry which is preliminary data.</text>
</comment>
<feature type="region of interest" description="Disordered" evidence="1">
    <location>
        <begin position="369"/>
        <end position="388"/>
    </location>
</feature>
<feature type="region of interest" description="Disordered" evidence="1">
    <location>
        <begin position="637"/>
        <end position="842"/>
    </location>
</feature>
<gene>
    <name evidence="3" type="ORF">MEDL_3864</name>
</gene>
<dbReference type="PANTHER" id="PTHR23280">
    <property type="entry name" value="4.1 G PROTEIN"/>
    <property type="match status" value="1"/>
</dbReference>
<evidence type="ECO:0000256" key="1">
    <source>
        <dbReference type="SAM" id="MobiDB-lite"/>
    </source>
</evidence>
<dbReference type="SMART" id="SM00295">
    <property type="entry name" value="B41"/>
    <property type="match status" value="1"/>
</dbReference>
<dbReference type="AlphaFoldDB" id="A0A8S3PXJ9"/>
<evidence type="ECO:0000259" key="2">
    <source>
        <dbReference type="PROSITE" id="PS50057"/>
    </source>
</evidence>
<feature type="compositionally biased region" description="Polar residues" evidence="1">
    <location>
        <begin position="596"/>
        <end position="606"/>
    </location>
</feature>
<feature type="region of interest" description="Disordered" evidence="1">
    <location>
        <begin position="402"/>
        <end position="528"/>
    </location>
</feature>
<feature type="compositionally biased region" description="Basic and acidic residues" evidence="1">
    <location>
        <begin position="555"/>
        <end position="564"/>
    </location>
</feature>
<dbReference type="InterPro" id="IPR019749">
    <property type="entry name" value="Band_41_domain"/>
</dbReference>
<dbReference type="Gene3D" id="3.10.20.90">
    <property type="entry name" value="Phosphatidylinositol 3-kinase Catalytic Subunit, Chain A, domain 1"/>
    <property type="match status" value="1"/>
</dbReference>
<organism evidence="3 4">
    <name type="scientific">Mytilus edulis</name>
    <name type="common">Blue mussel</name>
    <dbReference type="NCBI Taxonomy" id="6550"/>
    <lineage>
        <taxon>Eukaryota</taxon>
        <taxon>Metazoa</taxon>
        <taxon>Spiralia</taxon>
        <taxon>Lophotrochozoa</taxon>
        <taxon>Mollusca</taxon>
        <taxon>Bivalvia</taxon>
        <taxon>Autobranchia</taxon>
        <taxon>Pteriomorphia</taxon>
        <taxon>Mytilida</taxon>
        <taxon>Mytiloidea</taxon>
        <taxon>Mytilidae</taxon>
        <taxon>Mytilinae</taxon>
        <taxon>Mytilus</taxon>
    </lineage>
</organism>
<feature type="domain" description="FERM" evidence="2">
    <location>
        <begin position="32"/>
        <end position="355"/>
    </location>
</feature>
<dbReference type="OrthoDB" id="6235974at2759"/>
<dbReference type="InterPro" id="IPR014352">
    <property type="entry name" value="FERM/acyl-CoA-bd_prot_sf"/>
</dbReference>
<dbReference type="Gene3D" id="1.20.80.10">
    <property type="match status" value="1"/>
</dbReference>
<dbReference type="FunFam" id="1.20.80.10:FF:000003">
    <property type="entry name" value="Tyrosine-protein phosphatase non-receptor type 4"/>
    <property type="match status" value="1"/>
</dbReference>
<evidence type="ECO:0000313" key="3">
    <source>
        <dbReference type="EMBL" id="CAG2188450.1"/>
    </source>
</evidence>
<feature type="region of interest" description="Disordered" evidence="1">
    <location>
        <begin position="305"/>
        <end position="352"/>
    </location>
</feature>
<dbReference type="InterPro" id="IPR011993">
    <property type="entry name" value="PH-like_dom_sf"/>
</dbReference>
<feature type="compositionally biased region" description="Low complexity" evidence="1">
    <location>
        <begin position="791"/>
        <end position="805"/>
    </location>
</feature>
<dbReference type="InterPro" id="IPR019747">
    <property type="entry name" value="FERM_CS"/>
</dbReference>
<dbReference type="GO" id="GO:0031032">
    <property type="term" value="P:actomyosin structure organization"/>
    <property type="evidence" value="ECO:0007669"/>
    <property type="project" value="TreeGrafter"/>
</dbReference>
<name>A0A8S3PXJ9_MYTED</name>
<keyword evidence="4" id="KW-1185">Reference proteome</keyword>
<feature type="compositionally biased region" description="Polar residues" evidence="1">
    <location>
        <begin position="655"/>
        <end position="704"/>
    </location>
</feature>
<sequence>MSHSFRLTKLLPRFFRNDKQNSNRASESKGGPVCKVIFLDETDQLFPFKSSHKGLSLLDKVFSYLNLEEKDYFGLRYLDTSDQTHWLDPFKSLSSQLKLCNTPYILYFGVKFYPADPCKVREEITRYQFFLQVKRDILQGRLPLTFDEATELFALCSSIVFIIITNSFLFLAELGDYDPQRYSTGYISEFRFVPNQTEELEERISACHRRLVGLVPTSAEYKFLDKVKWYDMYGVDLHPVLNLPYTLQGEGNQEYFLGLTPTGIVVYKNKTKSEEHTYAFELGTKAACKHLWKCCVEHHAFFSGRQSRDTQSESGRSQPDVPRAHSKRYPRRTTSDSRLSSQLSSDGLPYMQNDRSVSMVAAPEYVKGPRHRSLPELHGSPKSTRSAPWEVNTDVGLYTSGRDSPVSMYSDANKFPKKSQGQGSDTESGHRRKYFPKNKGSDNESDVSFSRRIRREVDSGSESDVSPVRSRHRRPKSSGDWFESQWKDAMEGSIPSINSAPAGEAKRRRRRRTKSPGTTKRPPEELREHFKYNLVDTEGMSVEQLRDIPFTQVETKAEPFKGTDHNANLPQSSGEAELPPPYSSLLQEAGQKHYYSDTNSFSNQRNPMYDQRDRSKGFKPWFPDSISLASYDTVLSRDDANNSDQTSNSNNTDQRTGTPGQNYRSNVMNIRSTEQKAQGQQQTGRSTPQQTADTQTNIQTNNEAVSEESDSVFESNTTNRQGPFPQSNERTIRQPLPRSNERTAFSPVNQNSNYQTTSNPHRQDQYRTGLSPMGRTELSPMNNQDYRQTPNNQSNGYQGYNQGKQTSYTNYSNRPLPERPNESSMADRISRSSGTPERLEDQ</sequence>
<dbReference type="PROSITE" id="PS00660">
    <property type="entry name" value="FERM_1"/>
    <property type="match status" value="1"/>
</dbReference>
<dbReference type="InterPro" id="IPR018979">
    <property type="entry name" value="FERM_N"/>
</dbReference>
<evidence type="ECO:0000313" key="4">
    <source>
        <dbReference type="Proteomes" id="UP000683360"/>
    </source>
</evidence>
<dbReference type="SUPFAM" id="SSF47031">
    <property type="entry name" value="Second domain of FERM"/>
    <property type="match status" value="1"/>
</dbReference>
<feature type="compositionally biased region" description="Polar residues" evidence="1">
    <location>
        <begin position="742"/>
        <end position="760"/>
    </location>
</feature>
<feature type="compositionally biased region" description="Polar residues" evidence="1">
    <location>
        <begin position="712"/>
        <end position="729"/>
    </location>
</feature>
<accession>A0A8S3PXJ9</accession>
<feature type="compositionally biased region" description="Polar residues" evidence="1">
    <location>
        <begin position="565"/>
        <end position="574"/>
    </location>
</feature>
<dbReference type="PROSITE" id="PS50057">
    <property type="entry name" value="FERM_3"/>
    <property type="match status" value="1"/>
</dbReference>